<reference evidence="2" key="1">
    <citation type="submission" date="2020-04" db="EMBL/GenBank/DDBJ databases">
        <authorList>
            <person name="Chiriac C."/>
            <person name="Salcher M."/>
            <person name="Ghai R."/>
            <person name="Kavagutti S V."/>
        </authorList>
    </citation>
    <scope>NUCLEOTIDE SEQUENCE</scope>
</reference>
<feature type="compositionally biased region" description="Polar residues" evidence="1">
    <location>
        <begin position="1479"/>
        <end position="1490"/>
    </location>
</feature>
<evidence type="ECO:0000313" key="2">
    <source>
        <dbReference type="EMBL" id="CAB4143506.1"/>
    </source>
</evidence>
<feature type="compositionally biased region" description="Polar residues" evidence="1">
    <location>
        <begin position="1498"/>
        <end position="1513"/>
    </location>
</feature>
<evidence type="ECO:0000256" key="1">
    <source>
        <dbReference type="SAM" id="MobiDB-lite"/>
    </source>
</evidence>
<feature type="region of interest" description="Disordered" evidence="1">
    <location>
        <begin position="1477"/>
        <end position="1513"/>
    </location>
</feature>
<gene>
    <name evidence="2" type="ORF">UFOVP450_155</name>
</gene>
<accession>A0A6J5MEP1</accession>
<sequence>MKLSSDQQKSFNDKSTSKLNKPVAYKPAGAATSSNLPSDFLISTPLPFGNYNGGLFTFPNDGVQLDIFNDQDFYYESITAATEYTIEGTDVIIDLEKELVKAGYESGDFRVRTRLLRNYLGSASTLKLLVQEISADRLELRVIPAQLAGDGTAEGTESADAANADLFRFFGEGFFNLDKQAVLSSLYVFLDNTTSIEVTDYIQDKYTVQSYPYSIIFKLQQALPLSVGIATTVWVSQETNPPVVENVVVYPTQKVNQFTKIKGPNFDVLRKKTLSTDTEYQSWDEILSSNARQLTQTVFSQSLVEGIQLNVDYTRFENFAKFGSVFERIKNFEYKVRLIENYQGVSASLAGSTASESFYVQTQLTTTLNKIDNIVGAFDGFEKYMYFESSSYVSNSFGESLDMAWPKSTSIKPYTLYGSNTTQVENWLSGILESASLYDNNNSYSLRRLVPEHIQQQDSQVVDSFISMLGHFFDVQYEYINQIPKVYDRQESLTEGFAKELVYHVAQGLGVDFSNGDNFQDLWSYTLGLDASGSYDNTLKLSGEDRTRETWKRIINNLPYLLKTKGTERGIRALINCYGIPSTILRIKEYGGPEVDLDRQSTYDHDRFYYALNIGSGSSQLSINWRDASSGRPETAKVPQSFEFRFRVDTKYSSGQVGSMRLAHLATTATSPYVHINTGRDTIGDFVELYLSGSTSSSRAYLPSSTANTNLFDGNWVNVLVDRSGYTNNTNQSTSSYGLFIGQKANYSETPIIASASILLQSSDVADPSNWLTNATALQFGTGSILNGAVTASFSGSLQEVRLWGNANISQSTVFASPPTPTLLCVTGGLNLEQSPFYAHVISPTTIVGANYEDQSWTGATSSFADLVFRLPLGTDNKKINLNATSSLSGSQPNYNYATRSGSFFNYTSNTASYWIPVVETNYMPWPDISGNRAISNKVRLEQTINPSRELYRNKKTQLSLQDDQPVDSPRLGVYLSPVDEINKDIAEQFAGLSLDDYIGDYNEVYSNAYEQLAHIRQEYLKKNVIPHKTQNYVRLLQHFNGSLFSMIKQMVPYRANLQTGLVLEPHLLDRSKVKTVNRPVAEDEYLETLIDMPSVGEPTGTVSNITGSIESSEIDPIGVYYFIPSGSVGTNMVNISALQNEYNRIQVPAQGRRSARLNSTSSYEDVIFSKFSLEDTVELNVTSYGRDKIEGSQYEFFSWYKTGSIPYTGITTNVAGFAYLNSVGDDYSDPLALDATKSRPSEVFNPTEVPYNVYDFFNRTGSFDKDPADTTYTGSYFNTALGKFGFRFTTQVTGSSSATRWFQNSQTSGPLRFTTLANSTVTSSLTVPVFFFKDYPNAMYEISFDVKYLAQPGAPTNPTFYFKFGSTSSSYTQDVTLTPTQTSYTIITKADGPYLAIMLNTSQSSTSAATMDLDNLRVVPYIKTAVQDYQVGPLASIGQRNQKYDGCKLTAVDVNVDSPDTIDGGPVIEVITGPGANISVSPSNNQTPVQRGGGGITISNPGTTPRNTPLQR</sequence>
<name>A0A6J5MEP1_9CAUD</name>
<dbReference type="EMBL" id="LR796421">
    <property type="protein sequence ID" value="CAB4143506.1"/>
    <property type="molecule type" value="Genomic_DNA"/>
</dbReference>
<proteinExistence type="predicted"/>
<organism evidence="2">
    <name type="scientific">uncultured Caudovirales phage</name>
    <dbReference type="NCBI Taxonomy" id="2100421"/>
    <lineage>
        <taxon>Viruses</taxon>
        <taxon>Duplodnaviria</taxon>
        <taxon>Heunggongvirae</taxon>
        <taxon>Uroviricota</taxon>
        <taxon>Caudoviricetes</taxon>
        <taxon>Peduoviridae</taxon>
        <taxon>Maltschvirus</taxon>
        <taxon>Maltschvirus maltsch</taxon>
    </lineage>
</organism>
<protein>
    <submittedName>
        <fullName evidence="2">Uncharacterized protein</fullName>
    </submittedName>
</protein>